<dbReference type="EMBL" id="MWQN01000001">
    <property type="protein sequence ID" value="OPC83020.1"/>
    <property type="molecule type" value="Genomic_DNA"/>
</dbReference>
<sequence length="141" mass="15073">MVVVLALAIGFAVVRSSDSGDAPDLTDPSGPVPHYTVLIKDLKARTGNVELLVPDATIPGAQDVIRSYSKLFNRGEGMEKVDITVVRSETSKVYVCSGRWLKDGRASELYTGGDFTADRWPAIRMNCPDPDGPSPGTPALP</sequence>
<dbReference type="AlphaFoldDB" id="A0A1T3P2A3"/>
<organism evidence="1 2">
    <name type="scientific">Embleya scabrispora</name>
    <dbReference type="NCBI Taxonomy" id="159449"/>
    <lineage>
        <taxon>Bacteria</taxon>
        <taxon>Bacillati</taxon>
        <taxon>Actinomycetota</taxon>
        <taxon>Actinomycetes</taxon>
        <taxon>Kitasatosporales</taxon>
        <taxon>Streptomycetaceae</taxon>
        <taxon>Embleya</taxon>
    </lineage>
</organism>
<accession>A0A1T3P2A3</accession>
<evidence type="ECO:0000313" key="2">
    <source>
        <dbReference type="Proteomes" id="UP000190037"/>
    </source>
</evidence>
<name>A0A1T3P2A3_9ACTN</name>
<dbReference type="Proteomes" id="UP000190037">
    <property type="component" value="Unassembled WGS sequence"/>
</dbReference>
<comment type="caution">
    <text evidence="1">The sequence shown here is derived from an EMBL/GenBank/DDBJ whole genome shotgun (WGS) entry which is preliminary data.</text>
</comment>
<evidence type="ECO:0000313" key="1">
    <source>
        <dbReference type="EMBL" id="OPC83020.1"/>
    </source>
</evidence>
<protein>
    <submittedName>
        <fullName evidence="1">Uncharacterized protein</fullName>
    </submittedName>
</protein>
<reference evidence="1 2" key="1">
    <citation type="submission" date="2017-03" db="EMBL/GenBank/DDBJ databases">
        <title>Draft genome sequence of Streptomyces scabrisporus NF3, endophyte isolated from Amphipterygium adstringens.</title>
        <authorList>
            <person name="Vazquez M."/>
            <person name="Ceapa C.D."/>
            <person name="Rodriguez Luna D."/>
            <person name="Sanchez Esquivel S."/>
        </authorList>
    </citation>
    <scope>NUCLEOTIDE SEQUENCE [LARGE SCALE GENOMIC DNA]</scope>
    <source>
        <strain evidence="1 2">NF3</strain>
    </source>
</reference>
<keyword evidence="2" id="KW-1185">Reference proteome</keyword>
<proteinExistence type="predicted"/>
<dbReference type="STRING" id="159449.B4N89_20625"/>
<gene>
    <name evidence="1" type="ORF">B4N89_20625</name>
</gene>